<sequence>MRDQRFALNSIRRRIELLGVDLPNLPDAVLAAFSDLDSMLQDEEFIRGKFVEPVNIVDREE</sequence>
<protein>
    <submittedName>
        <fullName evidence="1">Uncharacterized protein</fullName>
    </submittedName>
</protein>
<name>A0A066Z2K2_9ACTN</name>
<evidence type="ECO:0000313" key="1">
    <source>
        <dbReference type="EMBL" id="KDN84410.1"/>
    </source>
</evidence>
<dbReference type="Proteomes" id="UP000027178">
    <property type="component" value="Unassembled WGS sequence"/>
</dbReference>
<organism evidence="1 2">
    <name type="scientific">Kitasatospora cheerisanensis KCTC 2395</name>
    <dbReference type="NCBI Taxonomy" id="1348663"/>
    <lineage>
        <taxon>Bacteria</taxon>
        <taxon>Bacillati</taxon>
        <taxon>Actinomycetota</taxon>
        <taxon>Actinomycetes</taxon>
        <taxon>Kitasatosporales</taxon>
        <taxon>Streptomycetaceae</taxon>
        <taxon>Kitasatospora</taxon>
    </lineage>
</organism>
<comment type="caution">
    <text evidence="1">The sequence shown here is derived from an EMBL/GenBank/DDBJ whole genome shotgun (WGS) entry which is preliminary data.</text>
</comment>
<keyword evidence="2" id="KW-1185">Reference proteome</keyword>
<gene>
    <name evidence="1" type="ORF">KCH_42010</name>
</gene>
<dbReference type="AlphaFoldDB" id="A0A066Z2K2"/>
<dbReference type="HOGENOM" id="CLU_2916455_0_0_11"/>
<proteinExistence type="predicted"/>
<reference evidence="1 2" key="1">
    <citation type="submission" date="2014-05" db="EMBL/GenBank/DDBJ databases">
        <title>Draft Genome Sequence of Kitasatospora cheerisanensis KCTC 2395.</title>
        <authorList>
            <person name="Nam D.H."/>
        </authorList>
    </citation>
    <scope>NUCLEOTIDE SEQUENCE [LARGE SCALE GENOMIC DNA]</scope>
    <source>
        <strain evidence="1 2">KCTC 2395</strain>
    </source>
</reference>
<accession>A0A066Z2K2</accession>
<dbReference type="EMBL" id="JNBY01000093">
    <property type="protein sequence ID" value="KDN84410.1"/>
    <property type="molecule type" value="Genomic_DNA"/>
</dbReference>
<evidence type="ECO:0000313" key="2">
    <source>
        <dbReference type="Proteomes" id="UP000027178"/>
    </source>
</evidence>